<sequence>MRKHKSTNIIVVITFSLILVLSIGYISFGNEQSLKNNKQNLISYGSKKQKNIALTFDDGPHPEYTAEILDLLKEYDIKATFFVLGKLAEQYPDIIKRQAAEGHEIGNHTYSHVDVRKATREQFEEEFNKTQEIIRSLTDIESKVFRPPYGYFSSSLQNSVASYFTAFQSIEMAGIPPILGIYTVSSCL</sequence>
<dbReference type="EMBL" id="LTDM01000008">
    <property type="protein sequence ID" value="OLS03408.1"/>
    <property type="molecule type" value="Genomic_DNA"/>
</dbReference>
<evidence type="ECO:0000256" key="1">
    <source>
        <dbReference type="SAM" id="Phobius"/>
    </source>
</evidence>
<evidence type="ECO:0000313" key="4">
    <source>
        <dbReference type="Proteomes" id="UP000186112"/>
    </source>
</evidence>
<dbReference type="Gene3D" id="3.20.20.370">
    <property type="entry name" value="Glycoside hydrolase/deacetylase"/>
    <property type="match status" value="1"/>
</dbReference>
<dbReference type="SUPFAM" id="SSF88713">
    <property type="entry name" value="Glycoside hydrolase/deacetylase"/>
    <property type="match status" value="1"/>
</dbReference>
<dbReference type="GO" id="GO:0016810">
    <property type="term" value="F:hydrolase activity, acting on carbon-nitrogen (but not peptide) bonds"/>
    <property type="evidence" value="ECO:0007669"/>
    <property type="project" value="InterPro"/>
</dbReference>
<dbReference type="AlphaFoldDB" id="A0A1U7M877"/>
<name>A0A1U7M877_TISCR</name>
<dbReference type="Pfam" id="PF01522">
    <property type="entry name" value="Polysacc_deac_1"/>
    <property type="match status" value="1"/>
</dbReference>
<organism evidence="3 4">
    <name type="scientific">Tissierella creatinophila DSM 6911</name>
    <dbReference type="NCBI Taxonomy" id="1123403"/>
    <lineage>
        <taxon>Bacteria</taxon>
        <taxon>Bacillati</taxon>
        <taxon>Bacillota</taxon>
        <taxon>Tissierellia</taxon>
        <taxon>Tissierellales</taxon>
        <taxon>Tissierellaceae</taxon>
        <taxon>Tissierella</taxon>
    </lineage>
</organism>
<gene>
    <name evidence="3" type="primary">pgdA_1</name>
    <name evidence="3" type="ORF">TICRE_06380</name>
</gene>
<dbReference type="Proteomes" id="UP000186112">
    <property type="component" value="Unassembled WGS sequence"/>
</dbReference>
<feature type="transmembrane region" description="Helical" evidence="1">
    <location>
        <begin position="7"/>
        <end position="28"/>
    </location>
</feature>
<dbReference type="InterPro" id="IPR050248">
    <property type="entry name" value="Polysacc_deacetylase_ArnD"/>
</dbReference>
<dbReference type="OrthoDB" id="258610at2"/>
<proteinExistence type="predicted"/>
<reference evidence="3 4" key="1">
    <citation type="submission" date="2016-02" db="EMBL/GenBank/DDBJ databases">
        <title>Genome sequence of Tissierella creatinophila DSM 6911.</title>
        <authorList>
            <person name="Poehlein A."/>
            <person name="Daniel R."/>
        </authorList>
    </citation>
    <scope>NUCLEOTIDE SEQUENCE [LARGE SCALE GENOMIC DNA]</scope>
    <source>
        <strain evidence="3 4">DSM 6911</strain>
    </source>
</reference>
<dbReference type="EC" id="3.5.1.104" evidence="3"/>
<keyword evidence="4" id="KW-1185">Reference proteome</keyword>
<protein>
    <submittedName>
        <fullName evidence="3">Peptidoglycan-N-acetylglucosamine deacetylase</fullName>
        <ecNumber evidence="3">3.5.1.104</ecNumber>
    </submittedName>
</protein>
<accession>A0A1U7M877</accession>
<dbReference type="InterPro" id="IPR011330">
    <property type="entry name" value="Glyco_hydro/deAcase_b/a-brl"/>
</dbReference>
<dbReference type="PROSITE" id="PS51677">
    <property type="entry name" value="NODB"/>
    <property type="match status" value="1"/>
</dbReference>
<dbReference type="GO" id="GO:0005975">
    <property type="term" value="P:carbohydrate metabolic process"/>
    <property type="evidence" value="ECO:0007669"/>
    <property type="project" value="InterPro"/>
</dbReference>
<keyword evidence="1" id="KW-0812">Transmembrane</keyword>
<dbReference type="InterPro" id="IPR002509">
    <property type="entry name" value="NODB_dom"/>
</dbReference>
<evidence type="ECO:0000259" key="2">
    <source>
        <dbReference type="PROSITE" id="PS51677"/>
    </source>
</evidence>
<comment type="caution">
    <text evidence="3">The sequence shown here is derived from an EMBL/GenBank/DDBJ whole genome shotgun (WGS) entry which is preliminary data.</text>
</comment>
<keyword evidence="1" id="KW-0472">Membrane</keyword>
<feature type="domain" description="NodB homology" evidence="2">
    <location>
        <begin position="50"/>
        <end position="188"/>
    </location>
</feature>
<keyword evidence="1" id="KW-1133">Transmembrane helix</keyword>
<keyword evidence="3" id="KW-0378">Hydrolase</keyword>
<dbReference type="PANTHER" id="PTHR10587">
    <property type="entry name" value="GLYCOSYL TRANSFERASE-RELATED"/>
    <property type="match status" value="1"/>
</dbReference>
<dbReference type="RefSeq" id="WP_075725054.1">
    <property type="nucleotide sequence ID" value="NZ_LTDM01000008.1"/>
</dbReference>
<evidence type="ECO:0000313" key="3">
    <source>
        <dbReference type="EMBL" id="OLS03408.1"/>
    </source>
</evidence>
<dbReference type="CDD" id="cd10917">
    <property type="entry name" value="CE4_NodB_like_6s_7s"/>
    <property type="match status" value="1"/>
</dbReference>